<proteinExistence type="predicted"/>
<gene>
    <name evidence="1" type="ORF">K458DRAFT_348798</name>
</gene>
<dbReference type="Proteomes" id="UP000799291">
    <property type="component" value="Unassembled WGS sequence"/>
</dbReference>
<evidence type="ECO:0000313" key="1">
    <source>
        <dbReference type="EMBL" id="KAF2678308.1"/>
    </source>
</evidence>
<protein>
    <submittedName>
        <fullName evidence="1">Uncharacterized protein</fullName>
    </submittedName>
</protein>
<dbReference type="OrthoDB" id="4502478at2759"/>
<dbReference type="AlphaFoldDB" id="A0A6G1IJP3"/>
<reference evidence="1" key="1">
    <citation type="journal article" date="2020" name="Stud. Mycol.">
        <title>101 Dothideomycetes genomes: a test case for predicting lifestyles and emergence of pathogens.</title>
        <authorList>
            <person name="Haridas S."/>
            <person name="Albert R."/>
            <person name="Binder M."/>
            <person name="Bloem J."/>
            <person name="Labutti K."/>
            <person name="Salamov A."/>
            <person name="Andreopoulos B."/>
            <person name="Baker S."/>
            <person name="Barry K."/>
            <person name="Bills G."/>
            <person name="Bluhm B."/>
            <person name="Cannon C."/>
            <person name="Castanera R."/>
            <person name="Culley D."/>
            <person name="Daum C."/>
            <person name="Ezra D."/>
            <person name="Gonzalez J."/>
            <person name="Henrissat B."/>
            <person name="Kuo A."/>
            <person name="Liang C."/>
            <person name="Lipzen A."/>
            <person name="Lutzoni F."/>
            <person name="Magnuson J."/>
            <person name="Mondo S."/>
            <person name="Nolan M."/>
            <person name="Ohm R."/>
            <person name="Pangilinan J."/>
            <person name="Park H.-J."/>
            <person name="Ramirez L."/>
            <person name="Alfaro M."/>
            <person name="Sun H."/>
            <person name="Tritt A."/>
            <person name="Yoshinaga Y."/>
            <person name="Zwiers L.-H."/>
            <person name="Turgeon B."/>
            <person name="Goodwin S."/>
            <person name="Spatafora J."/>
            <person name="Crous P."/>
            <person name="Grigoriev I."/>
        </authorList>
    </citation>
    <scope>NUCLEOTIDE SEQUENCE</scope>
    <source>
        <strain evidence="1">CBS 122367</strain>
    </source>
</reference>
<sequence>MSLPSRLAMSASKTDVLTRLGLSGSHGEGIYKLMLEEAAKGRDRLSYNPANLTNHSKADPMVQPPYKWDELNETARHNEVLNIAAQAGSYTRTYFQLGRYTTPVAEENWVAQWFLWHCFRYRDNRPRAAAAAGERGNSNGGNADGRPYWGIVLGNNHYH</sequence>
<evidence type="ECO:0000313" key="2">
    <source>
        <dbReference type="Proteomes" id="UP000799291"/>
    </source>
</evidence>
<dbReference type="EMBL" id="MU005613">
    <property type="protein sequence ID" value="KAF2678308.1"/>
    <property type="molecule type" value="Genomic_DNA"/>
</dbReference>
<accession>A0A6G1IJP3</accession>
<name>A0A6G1IJP3_9PLEO</name>
<organism evidence="1 2">
    <name type="scientific">Lentithecium fluviatile CBS 122367</name>
    <dbReference type="NCBI Taxonomy" id="1168545"/>
    <lineage>
        <taxon>Eukaryota</taxon>
        <taxon>Fungi</taxon>
        <taxon>Dikarya</taxon>
        <taxon>Ascomycota</taxon>
        <taxon>Pezizomycotina</taxon>
        <taxon>Dothideomycetes</taxon>
        <taxon>Pleosporomycetidae</taxon>
        <taxon>Pleosporales</taxon>
        <taxon>Massarineae</taxon>
        <taxon>Lentitheciaceae</taxon>
        <taxon>Lentithecium</taxon>
    </lineage>
</organism>
<keyword evidence="2" id="KW-1185">Reference proteome</keyword>